<evidence type="ECO:0000313" key="1">
    <source>
        <dbReference type="EMBL" id="BCJ94295.1"/>
    </source>
</evidence>
<reference evidence="1 2" key="1">
    <citation type="journal article" date="2016" name="Int. J. Syst. Evol. Microbiol.">
        <title>Descriptions of Anaerotaenia torta gen. nov., sp. nov. and Anaerocolumna cellulosilytica gen. nov., sp. nov. isolated from a methanogenic reactor of cattle waste.</title>
        <authorList>
            <person name="Uek A."/>
            <person name="Ohtaki Y."/>
            <person name="Kaku N."/>
            <person name="Ueki K."/>
        </authorList>
    </citation>
    <scope>NUCLEOTIDE SEQUENCE [LARGE SCALE GENOMIC DNA]</scope>
    <source>
        <strain evidence="1 2">SN021</strain>
    </source>
</reference>
<protein>
    <submittedName>
        <fullName evidence="1">Uncharacterized protein</fullName>
    </submittedName>
</protein>
<name>A0A6S6R497_9FIRM</name>
<evidence type="ECO:0000313" key="2">
    <source>
        <dbReference type="Proteomes" id="UP000515561"/>
    </source>
</evidence>
<dbReference type="KEGG" id="acel:acsn021_18640"/>
<gene>
    <name evidence="1" type="ORF">acsn021_18640</name>
</gene>
<sequence>MAELYLTKPEYIKITDKKYGKGASKFIGEALKFYSENNSSNKHTH</sequence>
<dbReference type="EMBL" id="AP023367">
    <property type="protein sequence ID" value="BCJ94295.1"/>
    <property type="molecule type" value="Genomic_DNA"/>
</dbReference>
<keyword evidence="2" id="KW-1185">Reference proteome</keyword>
<dbReference type="AlphaFoldDB" id="A0A6S6R497"/>
<dbReference type="Proteomes" id="UP000515561">
    <property type="component" value="Chromosome"/>
</dbReference>
<organism evidence="1 2">
    <name type="scientific">Anaerocolumna cellulosilytica</name>
    <dbReference type="NCBI Taxonomy" id="433286"/>
    <lineage>
        <taxon>Bacteria</taxon>
        <taxon>Bacillati</taxon>
        <taxon>Bacillota</taxon>
        <taxon>Clostridia</taxon>
        <taxon>Lachnospirales</taxon>
        <taxon>Lachnospiraceae</taxon>
        <taxon>Anaerocolumna</taxon>
    </lineage>
</organism>
<dbReference type="RefSeq" id="WP_330601729.1">
    <property type="nucleotide sequence ID" value="NZ_AP023367.1"/>
</dbReference>
<proteinExistence type="predicted"/>
<accession>A0A6S6R497</accession>